<dbReference type="PROSITE" id="PS51462">
    <property type="entry name" value="NUDIX"/>
    <property type="match status" value="1"/>
</dbReference>
<dbReference type="Gene3D" id="3.90.79.10">
    <property type="entry name" value="Nucleoside Triphosphate Pyrophosphohydrolase"/>
    <property type="match status" value="1"/>
</dbReference>
<evidence type="ECO:0000313" key="2">
    <source>
        <dbReference type="EMBL" id="OZI53603.1"/>
    </source>
</evidence>
<dbReference type="Pfam" id="PF01467">
    <property type="entry name" value="CTP_transf_like"/>
    <property type="match status" value="1"/>
</dbReference>
<dbReference type="InterPro" id="IPR000086">
    <property type="entry name" value="NUDIX_hydrolase_dom"/>
</dbReference>
<proteinExistence type="predicted"/>
<feature type="domain" description="Nudix hydrolase" evidence="1">
    <location>
        <begin position="203"/>
        <end position="339"/>
    </location>
</feature>
<evidence type="ECO:0000313" key="3">
    <source>
        <dbReference type="Proteomes" id="UP000216913"/>
    </source>
</evidence>
<comment type="caution">
    <text evidence="2">The sequence shown here is derived from an EMBL/GenBank/DDBJ whole genome shotgun (WGS) entry which is preliminary data.</text>
</comment>
<dbReference type="PANTHER" id="PTHR43736">
    <property type="entry name" value="ADP-RIBOSE PYROPHOSPHATASE"/>
    <property type="match status" value="1"/>
</dbReference>
<dbReference type="PANTHER" id="PTHR43736:SF1">
    <property type="entry name" value="DIHYDRONEOPTERIN TRIPHOSPHATE DIPHOSPHATASE"/>
    <property type="match status" value="1"/>
</dbReference>
<dbReference type="SUPFAM" id="SSF52374">
    <property type="entry name" value="Nucleotidylyl transferase"/>
    <property type="match status" value="1"/>
</dbReference>
<accession>A0A261TYA5</accession>
<gene>
    <name evidence="2" type="ORF">CAL25_06415</name>
</gene>
<dbReference type="NCBIfam" id="TIGR00125">
    <property type="entry name" value="cyt_tran_rel"/>
    <property type="match status" value="1"/>
</dbReference>
<dbReference type="Proteomes" id="UP000216913">
    <property type="component" value="Unassembled WGS sequence"/>
</dbReference>
<dbReference type="InterPro" id="IPR015797">
    <property type="entry name" value="NUDIX_hydrolase-like_dom_sf"/>
</dbReference>
<sequence>MTPDTPQYAAAVVIGRWQLPHLAHFDLIQRALAVAQRVSIVIGSAHRSRNPKNPFTEGERQAMLESMLSTEQRQRVSFVMVQDYGNDKRWADAVQAAVIEIHGQTPVCLVGYQKDPSSYYLTLPQFKSWTFVDAGSTRDVDATGLRDVYFSDASVAASLDVLRPYLHEGVLDYLRAWAELPVYAACRDEHLAVKAYRLRYTAPVYLTADAVVRAADHVLLIKRANIIGRGQWALPGGFLDKDERWFDGAVRELGEETLFELPSSVMEHALKDQAIFDNPGRSPRGRLITQAFYFALKSERLPEVKGADDAKEARWVPVSELPGMVDQLFEDHALILDRFLGILSSQATIVPAHA</sequence>
<protein>
    <recommendedName>
        <fullName evidence="1">Nudix hydrolase domain-containing protein</fullName>
    </recommendedName>
</protein>
<dbReference type="SUPFAM" id="SSF55811">
    <property type="entry name" value="Nudix"/>
    <property type="match status" value="1"/>
</dbReference>
<dbReference type="GO" id="GO:0003824">
    <property type="term" value="F:catalytic activity"/>
    <property type="evidence" value="ECO:0007669"/>
    <property type="project" value="InterPro"/>
</dbReference>
<evidence type="ECO:0000259" key="1">
    <source>
        <dbReference type="PROSITE" id="PS51462"/>
    </source>
</evidence>
<reference evidence="2 3" key="1">
    <citation type="submission" date="2017-05" db="EMBL/GenBank/DDBJ databases">
        <title>Complete and WGS of Bordetella genogroups.</title>
        <authorList>
            <person name="Spilker T."/>
            <person name="LiPuma J."/>
        </authorList>
    </citation>
    <scope>NUCLEOTIDE SEQUENCE [LARGE SCALE GENOMIC DNA]</scope>
    <source>
        <strain evidence="2 3">AU10456</strain>
    </source>
</reference>
<dbReference type="Pfam" id="PF00293">
    <property type="entry name" value="NUDIX"/>
    <property type="match status" value="1"/>
</dbReference>
<dbReference type="AlphaFoldDB" id="A0A261TYA5"/>
<dbReference type="InterPro" id="IPR014729">
    <property type="entry name" value="Rossmann-like_a/b/a_fold"/>
</dbReference>
<dbReference type="OrthoDB" id="542521at2"/>
<dbReference type="InterPro" id="IPR004821">
    <property type="entry name" value="Cyt_trans-like"/>
</dbReference>
<dbReference type="Gene3D" id="3.40.50.620">
    <property type="entry name" value="HUPs"/>
    <property type="match status" value="1"/>
</dbReference>
<dbReference type="RefSeq" id="WP_094799109.1">
    <property type="nucleotide sequence ID" value="NZ_NEVP01000004.1"/>
</dbReference>
<name>A0A261TYA5_9BORD</name>
<organism evidence="2 3">
    <name type="scientific">Bordetella genomosp. 5</name>
    <dbReference type="NCBI Taxonomy" id="1395608"/>
    <lineage>
        <taxon>Bacteria</taxon>
        <taxon>Pseudomonadati</taxon>
        <taxon>Pseudomonadota</taxon>
        <taxon>Betaproteobacteria</taxon>
        <taxon>Burkholderiales</taxon>
        <taxon>Alcaligenaceae</taxon>
        <taxon>Bordetella</taxon>
    </lineage>
</organism>
<dbReference type="CDD" id="cd18873">
    <property type="entry name" value="NUDIX_NadM_like"/>
    <property type="match status" value="1"/>
</dbReference>
<dbReference type="EMBL" id="NEVP01000004">
    <property type="protein sequence ID" value="OZI53603.1"/>
    <property type="molecule type" value="Genomic_DNA"/>
</dbReference>
<keyword evidence="3" id="KW-1185">Reference proteome</keyword>